<dbReference type="InterPro" id="IPR052513">
    <property type="entry name" value="Thioester_dehydratase-like"/>
</dbReference>
<feature type="domain" description="ChsH2 C-terminal OB-fold" evidence="2">
    <location>
        <begin position="265"/>
        <end position="330"/>
    </location>
</feature>
<gene>
    <name evidence="4" type="ORF">H0B56_15625</name>
</gene>
<feature type="domain" description="ChsH2 C-terminal OB-fold" evidence="2">
    <location>
        <begin position="99"/>
        <end position="162"/>
    </location>
</feature>
<evidence type="ECO:0000256" key="1">
    <source>
        <dbReference type="SAM" id="MobiDB-lite"/>
    </source>
</evidence>
<dbReference type="InterPro" id="IPR002878">
    <property type="entry name" value="ChsH2_C"/>
</dbReference>
<sequence length="362" mass="40163">MFEQAKRGDSLRVSTYARPPLAPISRTCFTLSVITEETPLHAPLEIGFDYTRSLGPVLTHFMTQLANRRITGIRGSDGRVHVPPVEYDPHTAEALTEFVDVSDVGTVRTWSWVSHPVEGQPIQRPFAWALITLDGADTALLHAVDVNSTEQIHTGMRVRVRWADEPIGHITDIAYFVPADAGEERGDAPTPPRPPATERAEDGAVSTVITPIRLDYTHSVSPEESRYLRALAEGRMLGQRCPECEKVYIPPRGACPTDGVPTTTEVELPDTGIVTTFCIVNVPFLGQRIQPPYVTAYILLDGADIPFLHLVLGCEADEVRMGMRVRAAWKPREEWETSLQNVDHFEPTGEPDAPYDSYAHHL</sequence>
<evidence type="ECO:0000313" key="5">
    <source>
        <dbReference type="Proteomes" id="UP000582974"/>
    </source>
</evidence>
<name>A0A838ACI5_9PSEU</name>
<feature type="region of interest" description="Disordered" evidence="1">
    <location>
        <begin position="182"/>
        <end position="203"/>
    </location>
</feature>
<keyword evidence="5" id="KW-1185">Reference proteome</keyword>
<dbReference type="PANTHER" id="PTHR34075:SF5">
    <property type="entry name" value="BLR3430 PROTEIN"/>
    <property type="match status" value="1"/>
</dbReference>
<dbReference type="AlphaFoldDB" id="A0A838ACI5"/>
<protein>
    <submittedName>
        <fullName evidence="4">OB-fold domain-containing protein</fullName>
    </submittedName>
</protein>
<feature type="region of interest" description="Disordered" evidence="1">
    <location>
        <begin position="340"/>
        <end position="362"/>
    </location>
</feature>
<dbReference type="Pfam" id="PF12172">
    <property type="entry name" value="zf-ChsH2"/>
    <property type="match status" value="1"/>
</dbReference>
<organism evidence="4 5">
    <name type="scientific">Haloechinothrix aidingensis</name>
    <dbReference type="NCBI Taxonomy" id="2752311"/>
    <lineage>
        <taxon>Bacteria</taxon>
        <taxon>Bacillati</taxon>
        <taxon>Actinomycetota</taxon>
        <taxon>Actinomycetes</taxon>
        <taxon>Pseudonocardiales</taxon>
        <taxon>Pseudonocardiaceae</taxon>
        <taxon>Haloechinothrix</taxon>
    </lineage>
</organism>
<dbReference type="SUPFAM" id="SSF50249">
    <property type="entry name" value="Nucleic acid-binding proteins"/>
    <property type="match status" value="2"/>
</dbReference>
<dbReference type="EMBL" id="JACCKD010000005">
    <property type="protein sequence ID" value="MBA0126979.1"/>
    <property type="molecule type" value="Genomic_DNA"/>
</dbReference>
<feature type="domain" description="ChsH2 rubredoxin-like zinc ribbon" evidence="3">
    <location>
        <begin position="230"/>
        <end position="260"/>
    </location>
</feature>
<dbReference type="PANTHER" id="PTHR34075">
    <property type="entry name" value="BLR3430 PROTEIN"/>
    <property type="match status" value="1"/>
</dbReference>
<evidence type="ECO:0000313" key="4">
    <source>
        <dbReference type="EMBL" id="MBA0126979.1"/>
    </source>
</evidence>
<dbReference type="Proteomes" id="UP000582974">
    <property type="component" value="Unassembled WGS sequence"/>
</dbReference>
<evidence type="ECO:0000259" key="2">
    <source>
        <dbReference type="Pfam" id="PF01796"/>
    </source>
</evidence>
<evidence type="ECO:0000259" key="3">
    <source>
        <dbReference type="Pfam" id="PF12172"/>
    </source>
</evidence>
<dbReference type="Pfam" id="PF01796">
    <property type="entry name" value="OB_ChsH2_C"/>
    <property type="match status" value="2"/>
</dbReference>
<accession>A0A838ACI5</accession>
<proteinExistence type="predicted"/>
<dbReference type="InterPro" id="IPR022002">
    <property type="entry name" value="ChsH2_Znr"/>
</dbReference>
<dbReference type="Gene3D" id="6.10.30.10">
    <property type="match status" value="2"/>
</dbReference>
<reference evidence="4 5" key="1">
    <citation type="submission" date="2020-07" db="EMBL/GenBank/DDBJ databases">
        <title>Genome of Haloechinothrix sp.</title>
        <authorList>
            <person name="Tang S.-K."/>
            <person name="Yang L."/>
            <person name="Zhu W.-Y."/>
        </authorList>
    </citation>
    <scope>NUCLEOTIDE SEQUENCE [LARGE SCALE GENOMIC DNA]</scope>
    <source>
        <strain evidence="4 5">YIM 98757</strain>
    </source>
</reference>
<comment type="caution">
    <text evidence="4">The sequence shown here is derived from an EMBL/GenBank/DDBJ whole genome shotgun (WGS) entry which is preliminary data.</text>
</comment>
<dbReference type="InterPro" id="IPR012340">
    <property type="entry name" value="NA-bd_OB-fold"/>
</dbReference>